<reference evidence="4" key="1">
    <citation type="submission" date="2016-06" db="UniProtKB">
        <authorList>
            <consortium name="WormBaseParasite"/>
        </authorList>
    </citation>
    <scope>IDENTIFICATION</scope>
</reference>
<protein>
    <submittedName>
        <fullName evidence="4">ATP-dependent DNA helicase</fullName>
    </submittedName>
</protein>
<evidence type="ECO:0000259" key="1">
    <source>
        <dbReference type="Pfam" id="PF21530"/>
    </source>
</evidence>
<keyword evidence="3" id="KW-1185">Reference proteome</keyword>
<proteinExistence type="predicted"/>
<evidence type="ECO:0000313" key="2">
    <source>
        <dbReference type="EMBL" id="VDK63945.1"/>
    </source>
</evidence>
<evidence type="ECO:0000313" key="3">
    <source>
        <dbReference type="Proteomes" id="UP000271087"/>
    </source>
</evidence>
<dbReference type="PANTHER" id="PTHR10492">
    <property type="match status" value="1"/>
</dbReference>
<dbReference type="WBParaSite" id="nOo.2.0.1.t01333-RA">
    <property type="protein sequence ID" value="nOo.2.0.1.t01333-RA"/>
    <property type="gene ID" value="nOo.2.0.1.g01333"/>
</dbReference>
<dbReference type="PANTHER" id="PTHR10492:SF57">
    <property type="entry name" value="ATP-DEPENDENT DNA HELICASE"/>
    <property type="match status" value="1"/>
</dbReference>
<sequence>MSVDIVVEADETVNYPTEFLNSLDLPGMPPHMLQLKISVPVIMLRNINQPELCNATRLAVKKLMSNVVETTISTGPFKGPIFGIVRFRSRHIIVHMDNYYTLSVFKSTKQTTSISMQTME</sequence>
<name>A0A182E062_ONCOC</name>
<organism evidence="4">
    <name type="scientific">Onchocerca ochengi</name>
    <name type="common">Filarial nematode worm</name>
    <dbReference type="NCBI Taxonomy" id="42157"/>
    <lineage>
        <taxon>Eukaryota</taxon>
        <taxon>Metazoa</taxon>
        <taxon>Ecdysozoa</taxon>
        <taxon>Nematoda</taxon>
        <taxon>Chromadorea</taxon>
        <taxon>Rhabditida</taxon>
        <taxon>Spirurina</taxon>
        <taxon>Spiruromorpha</taxon>
        <taxon>Filarioidea</taxon>
        <taxon>Onchocercidae</taxon>
        <taxon>Onchocerca</taxon>
    </lineage>
</organism>
<feature type="domain" description="DNA helicase Pif1-like 2B" evidence="1">
    <location>
        <begin position="18"/>
        <end position="63"/>
    </location>
</feature>
<accession>A0A182E062</accession>
<dbReference type="EMBL" id="UYRW01000164">
    <property type="protein sequence ID" value="VDK63945.1"/>
    <property type="molecule type" value="Genomic_DNA"/>
</dbReference>
<dbReference type="InterPro" id="IPR049163">
    <property type="entry name" value="Pif1-like_2B_dom"/>
</dbReference>
<evidence type="ECO:0000313" key="4">
    <source>
        <dbReference type="WBParaSite" id="nOo.2.0.1.t01333-RA"/>
    </source>
</evidence>
<dbReference type="OrthoDB" id="6428367at2759"/>
<dbReference type="Proteomes" id="UP000271087">
    <property type="component" value="Unassembled WGS sequence"/>
</dbReference>
<dbReference type="AlphaFoldDB" id="A0A182E062"/>
<gene>
    <name evidence="2" type="ORF">NOO_LOCUS1333</name>
</gene>
<dbReference type="Pfam" id="PF21530">
    <property type="entry name" value="Pif1_2B_dom"/>
    <property type="match status" value="1"/>
</dbReference>
<reference evidence="2 3" key="2">
    <citation type="submission" date="2018-08" db="EMBL/GenBank/DDBJ databases">
        <authorList>
            <person name="Laetsch R D."/>
            <person name="Stevens L."/>
            <person name="Kumar S."/>
            <person name="Blaxter L. M."/>
        </authorList>
    </citation>
    <scope>NUCLEOTIDE SEQUENCE [LARGE SCALE GENOMIC DNA]</scope>
</reference>
<dbReference type="STRING" id="42157.A0A182E062"/>